<feature type="domain" description="Thioredoxin-like fold" evidence="3">
    <location>
        <begin position="148"/>
        <end position="250"/>
    </location>
</feature>
<dbReference type="GO" id="GO:0004609">
    <property type="term" value="F:phosphatidylserine decarboxylase activity"/>
    <property type="evidence" value="ECO:0007669"/>
    <property type="project" value="UniProtKB-EC"/>
</dbReference>
<protein>
    <submittedName>
        <fullName evidence="4">Phosphatidylserine decarboxylase</fullName>
        <ecNumber evidence="4">4.1.1.65</ecNumber>
    </submittedName>
</protein>
<comment type="caution">
    <text evidence="4">The sequence shown here is derived from an EMBL/GenBank/DDBJ whole genome shotgun (WGS) entry which is preliminary data.</text>
</comment>
<accession>A0AAN6KF28</accession>
<dbReference type="Pfam" id="PF17171">
    <property type="entry name" value="GST_C_6"/>
    <property type="match status" value="1"/>
</dbReference>
<dbReference type="InterPro" id="IPR050931">
    <property type="entry name" value="Mito_Protein_Transport_Metaxin"/>
</dbReference>
<feature type="region of interest" description="Disordered" evidence="1">
    <location>
        <begin position="53"/>
        <end position="85"/>
    </location>
</feature>
<sequence length="378" mass="42212">MDNFHDAGLSIDLPPAQAAAELFATRGSTEKASSHVKLGVETRQFGKAQQWMAMPDDDPQADPHPVGDDERSQRQTKDAKTKPKQKQSIFDTLFAIPAPLKPIFDRVPLLTYAANDLPLRSPRNRGENVLHIFTTPEDARTGRPSFNPACLKWQTYLKFTGIPFTTVPSTNHASPSGVLPYLQPAIFTTEPAKPQPQPIPSNKLKRWIAAQNPGSPPHKEPEDPRHEAYASLFDHRIRRAWLYQLYLHPPNAPLLHTLYIRPCSSNPLVQLATLHTLRHAAELELLKSNPPSTPPNTIIEREILADAEQAWEALSALLGEDEWFFGAERAGWFDAGVFGYSELLLGEGLGWGENGMGEVVGRFGNLVRHRERVTGMYF</sequence>
<organism evidence="4 5">
    <name type="scientific">Friedmanniomyces endolithicus</name>
    <dbReference type="NCBI Taxonomy" id="329885"/>
    <lineage>
        <taxon>Eukaryota</taxon>
        <taxon>Fungi</taxon>
        <taxon>Dikarya</taxon>
        <taxon>Ascomycota</taxon>
        <taxon>Pezizomycotina</taxon>
        <taxon>Dothideomycetes</taxon>
        <taxon>Dothideomycetidae</taxon>
        <taxon>Mycosphaerellales</taxon>
        <taxon>Teratosphaeriaceae</taxon>
        <taxon>Friedmanniomyces</taxon>
    </lineage>
</organism>
<feature type="domain" description="Metaxin glutathione S-transferase" evidence="2">
    <location>
        <begin position="307"/>
        <end position="373"/>
    </location>
</feature>
<keyword evidence="4" id="KW-0456">Lyase</keyword>
<dbReference type="AlphaFoldDB" id="A0AAN6KF28"/>
<evidence type="ECO:0000313" key="4">
    <source>
        <dbReference type="EMBL" id="KAK0979116.1"/>
    </source>
</evidence>
<evidence type="ECO:0000259" key="3">
    <source>
        <dbReference type="Pfam" id="PF17172"/>
    </source>
</evidence>
<feature type="compositionally biased region" description="Basic and acidic residues" evidence="1">
    <location>
        <begin position="65"/>
        <end position="81"/>
    </location>
</feature>
<dbReference type="EMBL" id="JAUJLE010000124">
    <property type="protein sequence ID" value="KAK0979116.1"/>
    <property type="molecule type" value="Genomic_DNA"/>
</dbReference>
<dbReference type="GO" id="GO:0007005">
    <property type="term" value="P:mitochondrion organization"/>
    <property type="evidence" value="ECO:0007669"/>
    <property type="project" value="TreeGrafter"/>
</dbReference>
<keyword evidence="5" id="KW-1185">Reference proteome</keyword>
<gene>
    <name evidence="4" type="primary">PSD2_5</name>
    <name evidence="4" type="ORF">LTR91_012714</name>
</gene>
<evidence type="ECO:0000256" key="1">
    <source>
        <dbReference type="SAM" id="MobiDB-lite"/>
    </source>
</evidence>
<proteinExistence type="predicted"/>
<dbReference type="Pfam" id="PF17172">
    <property type="entry name" value="GST_N_4"/>
    <property type="match status" value="1"/>
</dbReference>
<dbReference type="EC" id="4.1.1.65" evidence="4"/>
<dbReference type="InterPro" id="IPR012336">
    <property type="entry name" value="Thioredoxin-like_fold"/>
</dbReference>
<dbReference type="PANTHER" id="PTHR12289">
    <property type="entry name" value="METAXIN RELATED"/>
    <property type="match status" value="1"/>
</dbReference>
<evidence type="ECO:0000313" key="5">
    <source>
        <dbReference type="Proteomes" id="UP001175353"/>
    </source>
</evidence>
<evidence type="ECO:0000259" key="2">
    <source>
        <dbReference type="Pfam" id="PF17171"/>
    </source>
</evidence>
<dbReference type="PANTHER" id="PTHR12289:SF44">
    <property type="entry name" value="OUTER MEMBRANE PROTEIN (SAM35), PUTATIVE (AFU_ORTHOLOGUE AFUA_1G13180)-RELATED"/>
    <property type="match status" value="1"/>
</dbReference>
<name>A0AAN6KF28_9PEZI</name>
<dbReference type="GO" id="GO:0001401">
    <property type="term" value="C:SAM complex"/>
    <property type="evidence" value="ECO:0007669"/>
    <property type="project" value="TreeGrafter"/>
</dbReference>
<dbReference type="InterPro" id="IPR033468">
    <property type="entry name" value="Metaxin_GST"/>
</dbReference>
<reference evidence="4" key="1">
    <citation type="submission" date="2023-06" db="EMBL/GenBank/DDBJ databases">
        <title>Black Yeasts Isolated from many extreme environments.</title>
        <authorList>
            <person name="Coleine C."/>
            <person name="Stajich J.E."/>
            <person name="Selbmann L."/>
        </authorList>
    </citation>
    <scope>NUCLEOTIDE SEQUENCE</scope>
    <source>
        <strain evidence="4">CCFEE 5200</strain>
    </source>
</reference>
<dbReference type="Proteomes" id="UP001175353">
    <property type="component" value="Unassembled WGS sequence"/>
</dbReference>